<organism evidence="2 3">
    <name type="scientific">Oryza meyeriana var. granulata</name>
    <dbReference type="NCBI Taxonomy" id="110450"/>
    <lineage>
        <taxon>Eukaryota</taxon>
        <taxon>Viridiplantae</taxon>
        <taxon>Streptophyta</taxon>
        <taxon>Embryophyta</taxon>
        <taxon>Tracheophyta</taxon>
        <taxon>Spermatophyta</taxon>
        <taxon>Magnoliopsida</taxon>
        <taxon>Liliopsida</taxon>
        <taxon>Poales</taxon>
        <taxon>Poaceae</taxon>
        <taxon>BOP clade</taxon>
        <taxon>Oryzoideae</taxon>
        <taxon>Oryzeae</taxon>
        <taxon>Oryzinae</taxon>
        <taxon>Oryza</taxon>
        <taxon>Oryza meyeriana</taxon>
    </lineage>
</organism>
<dbReference type="Pfam" id="PF13968">
    <property type="entry name" value="DUF4220"/>
    <property type="match status" value="1"/>
</dbReference>
<dbReference type="PANTHER" id="PTHR31325">
    <property type="entry name" value="OS01G0798800 PROTEIN-RELATED"/>
    <property type="match status" value="1"/>
</dbReference>
<comment type="caution">
    <text evidence="2">The sequence shown here is derived from an EMBL/GenBank/DDBJ whole genome shotgun (WGS) entry which is preliminary data.</text>
</comment>
<name>A0A6G1BJV3_9ORYZ</name>
<evidence type="ECO:0000313" key="2">
    <source>
        <dbReference type="EMBL" id="KAF0888132.1"/>
    </source>
</evidence>
<gene>
    <name evidence="2" type="ORF">E2562_010835</name>
</gene>
<dbReference type="AlphaFoldDB" id="A0A6G1BJV3"/>
<dbReference type="OrthoDB" id="587089at2759"/>
<dbReference type="InterPro" id="IPR025315">
    <property type="entry name" value="DUF4220"/>
</dbReference>
<keyword evidence="3" id="KW-1185">Reference proteome</keyword>
<dbReference type="Proteomes" id="UP000479710">
    <property type="component" value="Unassembled WGS sequence"/>
</dbReference>
<sequence>MSIAAETGRVSALPDKLRHRISVTLNFSHFAHLLRPSFGSGGTLQTGRSVGEHELQSPAHGGHPICNHSPCGLCMTECNVRVTDLGIVTYYLVLLTGFKYQRVRDDERQALHGQTHQLTFFWAPFLLIHLGGQDTVTAFSIEDNELWLRHLLNLLAHVWLALYVFWKSTPPGDRLVVPAIFVFVAGVIKYGERTWALKSGSENALRSSTTGNEVVKQVVRVGAEEANLQYSKIVKCALCSEAGVRDVFAGRKLHQLDSEALEKLTNNVAFEGLEDGEVHFRAGA</sequence>
<proteinExistence type="predicted"/>
<accession>A0A6G1BJV3</accession>
<evidence type="ECO:0000259" key="1">
    <source>
        <dbReference type="Pfam" id="PF13968"/>
    </source>
</evidence>
<protein>
    <recommendedName>
        <fullName evidence="1">DUF4220 domain-containing protein</fullName>
    </recommendedName>
</protein>
<evidence type="ECO:0000313" key="3">
    <source>
        <dbReference type="Proteomes" id="UP000479710"/>
    </source>
</evidence>
<dbReference type="EMBL" id="SPHZ02000012">
    <property type="protein sequence ID" value="KAF0888132.1"/>
    <property type="molecule type" value="Genomic_DNA"/>
</dbReference>
<feature type="domain" description="DUF4220" evidence="1">
    <location>
        <begin position="113"/>
        <end position="237"/>
    </location>
</feature>
<reference evidence="2 3" key="1">
    <citation type="submission" date="2019-11" db="EMBL/GenBank/DDBJ databases">
        <title>Whole genome sequence of Oryza granulata.</title>
        <authorList>
            <person name="Li W."/>
        </authorList>
    </citation>
    <scope>NUCLEOTIDE SEQUENCE [LARGE SCALE GENOMIC DNA]</scope>
    <source>
        <strain evidence="3">cv. Menghai</strain>
        <tissue evidence="2">Leaf</tissue>
    </source>
</reference>